<sequence>MSEKGVVHLLPLLAILGLVALAIFILVSKGVIQNPIPEQLRLFQKPDVELKSQYANPFEADTQYVNPFSQYKNPFDFLK</sequence>
<dbReference type="Proteomes" id="UP000033901">
    <property type="component" value="Unassembled WGS sequence"/>
</dbReference>
<evidence type="ECO:0000313" key="2">
    <source>
        <dbReference type="EMBL" id="KKT66736.1"/>
    </source>
</evidence>
<keyword evidence="1" id="KW-0812">Transmembrane</keyword>
<reference evidence="2 3" key="1">
    <citation type="journal article" date="2015" name="Nature">
        <title>rRNA introns, odd ribosomes, and small enigmatic genomes across a large radiation of phyla.</title>
        <authorList>
            <person name="Brown C.T."/>
            <person name="Hug L.A."/>
            <person name="Thomas B.C."/>
            <person name="Sharon I."/>
            <person name="Castelle C.J."/>
            <person name="Singh A."/>
            <person name="Wilkins M.J."/>
            <person name="Williams K.H."/>
            <person name="Banfield J.F."/>
        </authorList>
    </citation>
    <scope>NUCLEOTIDE SEQUENCE [LARGE SCALE GENOMIC DNA]</scope>
</reference>
<keyword evidence="1" id="KW-0472">Membrane</keyword>
<organism evidence="2 3">
    <name type="scientific">Candidatus Curtissbacteria bacterium GW2011_GWC1_44_33</name>
    <dbReference type="NCBI Taxonomy" id="1618413"/>
    <lineage>
        <taxon>Bacteria</taxon>
        <taxon>Candidatus Curtissiibacteriota</taxon>
    </lineage>
</organism>
<dbReference type="EMBL" id="LCIZ01000022">
    <property type="protein sequence ID" value="KKT66736.1"/>
    <property type="molecule type" value="Genomic_DNA"/>
</dbReference>
<evidence type="ECO:0000313" key="3">
    <source>
        <dbReference type="Proteomes" id="UP000033901"/>
    </source>
</evidence>
<keyword evidence="1" id="KW-1133">Transmembrane helix</keyword>
<dbReference type="AlphaFoldDB" id="A0A0G1J531"/>
<protein>
    <submittedName>
        <fullName evidence="2">Uncharacterized protein</fullName>
    </submittedName>
</protein>
<feature type="transmembrane region" description="Helical" evidence="1">
    <location>
        <begin position="6"/>
        <end position="27"/>
    </location>
</feature>
<gene>
    <name evidence="2" type="ORF">UW61_C0022G0015</name>
</gene>
<evidence type="ECO:0000256" key="1">
    <source>
        <dbReference type="SAM" id="Phobius"/>
    </source>
</evidence>
<comment type="caution">
    <text evidence="2">The sequence shown here is derived from an EMBL/GenBank/DDBJ whole genome shotgun (WGS) entry which is preliminary data.</text>
</comment>
<accession>A0A0G1J531</accession>
<name>A0A0G1J531_9BACT</name>
<proteinExistence type="predicted"/>